<dbReference type="OrthoDB" id="5766490at2"/>
<dbReference type="AlphaFoldDB" id="A0A1Q2SPK9"/>
<sequence length="196" mass="22540">MKILKKYLSLGIQFVVFMGLTMVTVPIHAESTHSSQSLTADQMKELKKLQVEMYAIELQLDEIRQKALQASPDLKIQQDKYQSLLLKTMKEQGNNPDPVLARMHQIEKELKNKDLSKDKHKHLVAEYQQKTIELQRASYDAVQIKQVHKAAEDLSKATVTAMSKQEAKTEELLHKMDQLRQQMQQLAGDKIKSSKK</sequence>
<dbReference type="RefSeq" id="WP_096527509.1">
    <property type="nucleotide sequence ID" value="NZ_AP014836.1"/>
</dbReference>
<organism evidence="2 3">
    <name type="scientific">Candidatus Nitrosoglobus terrae</name>
    <dbReference type="NCBI Taxonomy" id="1630141"/>
    <lineage>
        <taxon>Bacteria</taxon>
        <taxon>Pseudomonadati</taxon>
        <taxon>Pseudomonadota</taxon>
        <taxon>Gammaproteobacteria</taxon>
        <taxon>Chromatiales</taxon>
        <taxon>Chromatiaceae</taxon>
        <taxon>Candidatus Nitrosoglobus</taxon>
    </lineage>
</organism>
<dbReference type="EMBL" id="AP014836">
    <property type="protein sequence ID" value="BAW81029.1"/>
    <property type="molecule type" value="Genomic_DNA"/>
</dbReference>
<dbReference type="Proteomes" id="UP000243679">
    <property type="component" value="Chromosome"/>
</dbReference>
<dbReference type="KEGG" id="ntt:TAO_1659"/>
<accession>A0A1Q2SPK9</accession>
<evidence type="ECO:0000256" key="1">
    <source>
        <dbReference type="SAM" id="Coils"/>
    </source>
</evidence>
<gene>
    <name evidence="2" type="ORF">TAO_1659</name>
</gene>
<evidence type="ECO:0000313" key="3">
    <source>
        <dbReference type="Proteomes" id="UP000243679"/>
    </source>
</evidence>
<name>A0A1Q2SPK9_9GAMM</name>
<reference evidence="2 3" key="1">
    <citation type="journal article" date="2017" name="ISME J.">
        <title>An acid-tolerant ammonia-oxidizing ?-proteobacterium from soil.</title>
        <authorList>
            <person name="Hayatsu M."/>
            <person name="Tago K."/>
            <person name="Uchiyama I."/>
            <person name="Toyoda A."/>
            <person name="Wang Y."/>
            <person name="Shimomura Y."/>
            <person name="Okubo T."/>
            <person name="Kurisu F."/>
            <person name="Hirono Y."/>
            <person name="Nonaka K."/>
            <person name="Akiyama H."/>
            <person name="Itoh T."/>
            <person name="Takami H."/>
        </authorList>
    </citation>
    <scope>NUCLEOTIDE SEQUENCE [LARGE SCALE GENOMIC DNA]</scope>
    <source>
        <strain evidence="2 3">TAO100</strain>
    </source>
</reference>
<feature type="coiled-coil region" evidence="1">
    <location>
        <begin position="162"/>
        <end position="189"/>
    </location>
</feature>
<proteinExistence type="predicted"/>
<evidence type="ECO:0000313" key="2">
    <source>
        <dbReference type="EMBL" id="BAW81029.1"/>
    </source>
</evidence>
<keyword evidence="3" id="KW-1185">Reference proteome</keyword>
<keyword evidence="1" id="KW-0175">Coiled coil</keyword>
<protein>
    <submittedName>
        <fullName evidence="2">Hypothetical conserved protein</fullName>
    </submittedName>
</protein>